<dbReference type="AlphaFoldDB" id="A0A847UFB4"/>
<protein>
    <recommendedName>
        <fullName evidence="3">MBL fold metallo-hydrolase</fullName>
    </recommendedName>
</protein>
<comment type="caution">
    <text evidence="1">The sequence shown here is derived from an EMBL/GenBank/DDBJ whole genome shotgun (WGS) entry which is preliminary data.</text>
</comment>
<dbReference type="InterPro" id="IPR036866">
    <property type="entry name" value="RibonucZ/Hydroxyglut_hydro"/>
</dbReference>
<name>A0A847UFB4_9EURY</name>
<evidence type="ECO:0000313" key="1">
    <source>
        <dbReference type="EMBL" id="NLV09811.1"/>
    </source>
</evidence>
<dbReference type="OrthoDB" id="169463at2157"/>
<dbReference type="Gene3D" id="3.60.15.10">
    <property type="entry name" value="Ribonuclease Z/Hydroxyacylglutathione hydrolase-like"/>
    <property type="match status" value="1"/>
</dbReference>
<accession>A0A847UFB4</accession>
<dbReference type="EMBL" id="WOYG01000001">
    <property type="protein sequence ID" value="NLV09811.1"/>
    <property type="molecule type" value="Genomic_DNA"/>
</dbReference>
<sequence length="235" mass="25763">MYEREDATEYALIDRWDDGFGWFAHPEEGGQRASHAVRASDDGSTRGDGGVWLFDPIDAPGIDERVHDLGEVAGVVVLSDYHARDAGTFARRHGVSVHVPDHLDRSAQRVDAPVERVSGSVAGFELTAIRPLRAWREVLAYREADGTLYVPDFLAGEKFAVGSERLGMPFLSRLSPPRRLFADCDPDRILLGHGEGVFDDASAALTDTVTNARARFPRALVNAPTEIRAVLDAVR</sequence>
<reference evidence="1" key="1">
    <citation type="submission" date="2019-12" db="EMBL/GenBank/DDBJ databases">
        <title>Whole-genome sequence of Halomicrobium mukohataei pws1.</title>
        <authorList>
            <person name="Verma D.K."/>
            <person name="Gopal K."/>
            <person name="Prasad E.S."/>
        </authorList>
    </citation>
    <scope>NUCLEOTIDE SEQUENCE</scope>
    <source>
        <strain evidence="1">Pws1</strain>
    </source>
</reference>
<proteinExistence type="predicted"/>
<gene>
    <name evidence="1" type="ORF">GOC74_07695</name>
</gene>
<evidence type="ECO:0000313" key="2">
    <source>
        <dbReference type="Proteomes" id="UP000608662"/>
    </source>
</evidence>
<dbReference type="Proteomes" id="UP000608662">
    <property type="component" value="Unassembled WGS sequence"/>
</dbReference>
<evidence type="ECO:0008006" key="3">
    <source>
        <dbReference type="Google" id="ProtNLM"/>
    </source>
</evidence>
<dbReference type="SUPFAM" id="SSF56281">
    <property type="entry name" value="Metallo-hydrolase/oxidoreductase"/>
    <property type="match status" value="1"/>
</dbReference>
<organism evidence="1 2">
    <name type="scientific">Halomicrobium mukohataei</name>
    <dbReference type="NCBI Taxonomy" id="57705"/>
    <lineage>
        <taxon>Archaea</taxon>
        <taxon>Methanobacteriati</taxon>
        <taxon>Methanobacteriota</taxon>
        <taxon>Stenosarchaea group</taxon>
        <taxon>Halobacteria</taxon>
        <taxon>Halobacteriales</taxon>
        <taxon>Haloarculaceae</taxon>
        <taxon>Halomicrobium</taxon>
    </lineage>
</organism>